<dbReference type="InterPro" id="IPR017452">
    <property type="entry name" value="GPCR_Rhodpsn_7TM"/>
</dbReference>
<evidence type="ECO:0000256" key="7">
    <source>
        <dbReference type="ARBA" id="ARBA00023224"/>
    </source>
</evidence>
<evidence type="ECO:0000256" key="5">
    <source>
        <dbReference type="ARBA" id="ARBA00023136"/>
    </source>
</evidence>
<feature type="non-terminal residue" evidence="11">
    <location>
        <position position="1"/>
    </location>
</feature>
<sequence>VSVVYAITWFPVLIIYMLNYYHEAQEYGNITYIIGILIVTFNSCVNPFVYAFVNERFRNHLKNLLQLPCLKQNRIQLERQRRKGGSESSNSQQPRHAFEIKE</sequence>
<keyword evidence="12" id="KW-1185">Reference proteome</keyword>
<keyword evidence="2 9" id="KW-0812">Transmembrane</keyword>
<reference evidence="11 12" key="1">
    <citation type="submission" date="2022-05" db="EMBL/GenBank/DDBJ databases">
        <authorList>
            <consortium name="Genoscope - CEA"/>
            <person name="William W."/>
        </authorList>
    </citation>
    <scope>NUCLEOTIDE SEQUENCE [LARGE SCALE GENOMIC DNA]</scope>
</reference>
<organism evidence="11 12">
    <name type="scientific">Porites evermanni</name>
    <dbReference type="NCBI Taxonomy" id="104178"/>
    <lineage>
        <taxon>Eukaryota</taxon>
        <taxon>Metazoa</taxon>
        <taxon>Cnidaria</taxon>
        <taxon>Anthozoa</taxon>
        <taxon>Hexacorallia</taxon>
        <taxon>Scleractinia</taxon>
        <taxon>Fungiina</taxon>
        <taxon>Poritidae</taxon>
        <taxon>Porites</taxon>
    </lineage>
</organism>
<keyword evidence="4" id="KW-0297">G-protein coupled receptor</keyword>
<comment type="caution">
    <text evidence="11">The sequence shown here is derived from an EMBL/GenBank/DDBJ whole genome shotgun (WGS) entry which is preliminary data.</text>
</comment>
<gene>
    <name evidence="11" type="ORF">PEVE_00019094</name>
</gene>
<evidence type="ECO:0000256" key="9">
    <source>
        <dbReference type="SAM" id="Phobius"/>
    </source>
</evidence>
<dbReference type="PANTHER" id="PTHR45695:SF15">
    <property type="entry name" value="OPSIN RH2"/>
    <property type="match status" value="1"/>
</dbReference>
<dbReference type="EMBL" id="CALNXI010002585">
    <property type="protein sequence ID" value="CAH3189149.1"/>
    <property type="molecule type" value="Genomic_DNA"/>
</dbReference>
<evidence type="ECO:0000256" key="4">
    <source>
        <dbReference type="ARBA" id="ARBA00023040"/>
    </source>
</evidence>
<keyword evidence="6" id="KW-0675">Receptor</keyword>
<protein>
    <recommendedName>
        <fullName evidence="10">G-protein coupled receptors family 1 profile domain-containing protein</fullName>
    </recommendedName>
</protein>
<proteinExistence type="predicted"/>
<evidence type="ECO:0000256" key="1">
    <source>
        <dbReference type="ARBA" id="ARBA00004141"/>
    </source>
</evidence>
<dbReference type="PANTHER" id="PTHR45695">
    <property type="entry name" value="LEUCOKININ RECEPTOR-RELATED"/>
    <property type="match status" value="1"/>
</dbReference>
<evidence type="ECO:0000256" key="8">
    <source>
        <dbReference type="SAM" id="MobiDB-lite"/>
    </source>
</evidence>
<dbReference type="Gene3D" id="1.20.1070.10">
    <property type="entry name" value="Rhodopsin 7-helix transmembrane proteins"/>
    <property type="match status" value="1"/>
</dbReference>
<name>A0ABN8SDU5_9CNID</name>
<keyword evidence="7" id="KW-0807">Transducer</keyword>
<feature type="region of interest" description="Disordered" evidence="8">
    <location>
        <begin position="78"/>
        <end position="102"/>
    </location>
</feature>
<dbReference type="CDD" id="cd00637">
    <property type="entry name" value="7tm_classA_rhodopsin-like"/>
    <property type="match status" value="1"/>
</dbReference>
<accession>A0ABN8SDU5</accession>
<evidence type="ECO:0000313" key="12">
    <source>
        <dbReference type="Proteomes" id="UP001159427"/>
    </source>
</evidence>
<feature type="domain" description="G-protein coupled receptors family 1 profile" evidence="10">
    <location>
        <begin position="1"/>
        <end position="50"/>
    </location>
</feature>
<evidence type="ECO:0000256" key="3">
    <source>
        <dbReference type="ARBA" id="ARBA00022989"/>
    </source>
</evidence>
<evidence type="ECO:0000259" key="10">
    <source>
        <dbReference type="PROSITE" id="PS50262"/>
    </source>
</evidence>
<keyword evidence="3 9" id="KW-1133">Transmembrane helix</keyword>
<feature type="transmembrane region" description="Helical" evidence="9">
    <location>
        <begin position="30"/>
        <end position="53"/>
    </location>
</feature>
<dbReference type="SUPFAM" id="SSF81321">
    <property type="entry name" value="Family A G protein-coupled receptor-like"/>
    <property type="match status" value="1"/>
</dbReference>
<dbReference type="Proteomes" id="UP001159427">
    <property type="component" value="Unassembled WGS sequence"/>
</dbReference>
<comment type="subcellular location">
    <subcellularLocation>
        <location evidence="1">Membrane</location>
        <topology evidence="1">Multi-pass membrane protein</topology>
    </subcellularLocation>
</comment>
<evidence type="ECO:0000256" key="2">
    <source>
        <dbReference type="ARBA" id="ARBA00022692"/>
    </source>
</evidence>
<evidence type="ECO:0000256" key="6">
    <source>
        <dbReference type="ARBA" id="ARBA00023170"/>
    </source>
</evidence>
<dbReference type="PROSITE" id="PS50262">
    <property type="entry name" value="G_PROTEIN_RECEP_F1_2"/>
    <property type="match status" value="1"/>
</dbReference>
<evidence type="ECO:0000313" key="11">
    <source>
        <dbReference type="EMBL" id="CAH3189149.1"/>
    </source>
</evidence>
<keyword evidence="5 9" id="KW-0472">Membrane</keyword>